<dbReference type="Proteomes" id="UP000824109">
    <property type="component" value="Unassembled WGS sequence"/>
</dbReference>
<dbReference type="SUPFAM" id="SSF47413">
    <property type="entry name" value="lambda repressor-like DNA-binding domains"/>
    <property type="match status" value="1"/>
</dbReference>
<gene>
    <name evidence="3" type="ORF">IAA61_02305</name>
</gene>
<sequence length="101" mass="11594">MDIAERLRTVRKSKNISVYRLSQMSGISETHIRDLERGDRNPSFDTLSRLAKPLGLSLSELFNESDTAAFLTKDEKELVECFRMLSQDKADSLLRFLKTLV</sequence>
<dbReference type="PANTHER" id="PTHR46797">
    <property type="entry name" value="HTH-TYPE TRANSCRIPTIONAL REGULATOR"/>
    <property type="match status" value="1"/>
</dbReference>
<dbReference type="PANTHER" id="PTHR46797:SF1">
    <property type="entry name" value="METHYLPHOSPHONATE SYNTHASE"/>
    <property type="match status" value="1"/>
</dbReference>
<dbReference type="InterPro" id="IPR050807">
    <property type="entry name" value="TransReg_Diox_bact_type"/>
</dbReference>
<evidence type="ECO:0000256" key="1">
    <source>
        <dbReference type="ARBA" id="ARBA00023125"/>
    </source>
</evidence>
<dbReference type="Pfam" id="PF01381">
    <property type="entry name" value="HTH_3"/>
    <property type="match status" value="1"/>
</dbReference>
<dbReference type="GO" id="GO:0003700">
    <property type="term" value="F:DNA-binding transcription factor activity"/>
    <property type="evidence" value="ECO:0007669"/>
    <property type="project" value="TreeGrafter"/>
</dbReference>
<name>A0A9D1SE10_9FIRM</name>
<dbReference type="InterPro" id="IPR001387">
    <property type="entry name" value="Cro/C1-type_HTH"/>
</dbReference>
<protein>
    <submittedName>
        <fullName evidence="3">Helix-turn-helix transcriptional regulator</fullName>
    </submittedName>
</protein>
<proteinExistence type="predicted"/>
<dbReference type="InterPro" id="IPR010982">
    <property type="entry name" value="Lambda_DNA-bd_dom_sf"/>
</dbReference>
<evidence type="ECO:0000259" key="2">
    <source>
        <dbReference type="PROSITE" id="PS50943"/>
    </source>
</evidence>
<evidence type="ECO:0000313" key="3">
    <source>
        <dbReference type="EMBL" id="HIU56631.1"/>
    </source>
</evidence>
<dbReference type="PROSITE" id="PS50943">
    <property type="entry name" value="HTH_CROC1"/>
    <property type="match status" value="1"/>
</dbReference>
<dbReference type="AlphaFoldDB" id="A0A9D1SE10"/>
<keyword evidence="1" id="KW-0238">DNA-binding</keyword>
<accession>A0A9D1SE10</accession>
<organism evidence="3 4">
    <name type="scientific">Candidatus Ornithomonoglobus merdipullorum</name>
    <dbReference type="NCBI Taxonomy" id="2840895"/>
    <lineage>
        <taxon>Bacteria</taxon>
        <taxon>Bacillati</taxon>
        <taxon>Bacillota</taxon>
        <taxon>Clostridia</taxon>
        <taxon>Candidatus Ornithomonoglobus</taxon>
    </lineage>
</organism>
<dbReference type="GO" id="GO:0003677">
    <property type="term" value="F:DNA binding"/>
    <property type="evidence" value="ECO:0007669"/>
    <property type="project" value="UniProtKB-KW"/>
</dbReference>
<dbReference type="EMBL" id="DVNB01000024">
    <property type="protein sequence ID" value="HIU56631.1"/>
    <property type="molecule type" value="Genomic_DNA"/>
</dbReference>
<evidence type="ECO:0000313" key="4">
    <source>
        <dbReference type="Proteomes" id="UP000824109"/>
    </source>
</evidence>
<feature type="domain" description="HTH cro/C1-type" evidence="2">
    <location>
        <begin position="7"/>
        <end position="61"/>
    </location>
</feature>
<dbReference type="GO" id="GO:0005829">
    <property type="term" value="C:cytosol"/>
    <property type="evidence" value="ECO:0007669"/>
    <property type="project" value="TreeGrafter"/>
</dbReference>
<dbReference type="Gene3D" id="1.10.260.40">
    <property type="entry name" value="lambda repressor-like DNA-binding domains"/>
    <property type="match status" value="1"/>
</dbReference>
<comment type="caution">
    <text evidence="3">The sequence shown here is derived from an EMBL/GenBank/DDBJ whole genome shotgun (WGS) entry which is preliminary data.</text>
</comment>
<reference evidence="3" key="2">
    <citation type="journal article" date="2021" name="PeerJ">
        <title>Extensive microbial diversity within the chicken gut microbiome revealed by metagenomics and culture.</title>
        <authorList>
            <person name="Gilroy R."/>
            <person name="Ravi A."/>
            <person name="Getino M."/>
            <person name="Pursley I."/>
            <person name="Horton D.L."/>
            <person name="Alikhan N.F."/>
            <person name="Baker D."/>
            <person name="Gharbi K."/>
            <person name="Hall N."/>
            <person name="Watson M."/>
            <person name="Adriaenssens E.M."/>
            <person name="Foster-Nyarko E."/>
            <person name="Jarju S."/>
            <person name="Secka A."/>
            <person name="Antonio M."/>
            <person name="Oren A."/>
            <person name="Chaudhuri R.R."/>
            <person name="La Ragione R."/>
            <person name="Hildebrand F."/>
            <person name="Pallen M.J."/>
        </authorList>
    </citation>
    <scope>NUCLEOTIDE SEQUENCE</scope>
    <source>
        <strain evidence="3">USAMLcec3-3695</strain>
    </source>
</reference>
<dbReference type="CDD" id="cd00093">
    <property type="entry name" value="HTH_XRE"/>
    <property type="match status" value="1"/>
</dbReference>
<reference evidence="3" key="1">
    <citation type="submission" date="2020-10" db="EMBL/GenBank/DDBJ databases">
        <authorList>
            <person name="Gilroy R."/>
        </authorList>
    </citation>
    <scope>NUCLEOTIDE SEQUENCE</scope>
    <source>
        <strain evidence="3">USAMLcec3-3695</strain>
    </source>
</reference>
<dbReference type="SMART" id="SM00530">
    <property type="entry name" value="HTH_XRE"/>
    <property type="match status" value="1"/>
</dbReference>